<dbReference type="Proteomes" id="UP001302745">
    <property type="component" value="Unassembled WGS sequence"/>
</dbReference>
<reference evidence="4" key="1">
    <citation type="journal article" date="2023" name="Mol. Phylogenet. Evol.">
        <title>Genome-scale phylogeny and comparative genomics of the fungal order Sordariales.</title>
        <authorList>
            <person name="Hensen N."/>
            <person name="Bonometti L."/>
            <person name="Westerberg I."/>
            <person name="Brannstrom I.O."/>
            <person name="Guillou S."/>
            <person name="Cros-Aarteil S."/>
            <person name="Calhoun S."/>
            <person name="Haridas S."/>
            <person name="Kuo A."/>
            <person name="Mondo S."/>
            <person name="Pangilinan J."/>
            <person name="Riley R."/>
            <person name="LaButti K."/>
            <person name="Andreopoulos B."/>
            <person name="Lipzen A."/>
            <person name="Chen C."/>
            <person name="Yan M."/>
            <person name="Daum C."/>
            <person name="Ng V."/>
            <person name="Clum A."/>
            <person name="Steindorff A."/>
            <person name="Ohm R.A."/>
            <person name="Martin F."/>
            <person name="Silar P."/>
            <person name="Natvig D.O."/>
            <person name="Lalanne C."/>
            <person name="Gautier V."/>
            <person name="Ament-Velasquez S.L."/>
            <person name="Kruys A."/>
            <person name="Hutchinson M.I."/>
            <person name="Powell A.J."/>
            <person name="Barry K."/>
            <person name="Miller A.N."/>
            <person name="Grigoriev I.V."/>
            <person name="Debuchy R."/>
            <person name="Gladieux P."/>
            <person name="Hiltunen Thoren M."/>
            <person name="Johannesson H."/>
        </authorList>
    </citation>
    <scope>NUCLEOTIDE SEQUENCE</scope>
    <source>
        <strain evidence="4">CBS 538.74</strain>
    </source>
</reference>
<feature type="region of interest" description="Disordered" evidence="1">
    <location>
        <begin position="196"/>
        <end position="219"/>
    </location>
</feature>
<proteinExistence type="predicted"/>
<sequence>MKPVFFLTAATWLFPAAVARFVTRETTSSGCHFTLKSLGRFAGLVSQLADGPFRLNASAPTANFYLDASGGITDSRGFGCIVRDPPTTQILCGQGNLPATGFSIDASKSLLYHGSGAFWACPGTDTEYNVYVNPDFNQSKCFAIALTASGCGTLPAASSCLPATTVWETQTQTVTQGTTLTVTVAVTSPATTCCSDGFPPPDRRSSGSHAEAAQAKRDLSRRAPGDLNRAWMGIRDAALVNTEARRRWVEMNEIRVYDLVQGESAAFATAEYFGCTVFTIHGPGKIVVGHMAQNNGERCALASPDLTERILIERISRVVGVVDRQLWVGGQAVTPECSQLYVVITGSERDNDGTGVPTLKEWFVTGGVPPENIRYIYYGFRNPTAENGDPVAMVPVNGRSLFQFNSFGDALGAQVSIYLSHEEPRLYVDYDGEWGVSTVTWADSDATTTG</sequence>
<evidence type="ECO:0000256" key="2">
    <source>
        <dbReference type="SAM" id="SignalP"/>
    </source>
</evidence>
<organism evidence="4 5">
    <name type="scientific">Chaetomidium leptoderma</name>
    <dbReference type="NCBI Taxonomy" id="669021"/>
    <lineage>
        <taxon>Eukaryota</taxon>
        <taxon>Fungi</taxon>
        <taxon>Dikarya</taxon>
        <taxon>Ascomycota</taxon>
        <taxon>Pezizomycotina</taxon>
        <taxon>Sordariomycetes</taxon>
        <taxon>Sordariomycetidae</taxon>
        <taxon>Sordariales</taxon>
        <taxon>Chaetomiaceae</taxon>
        <taxon>Chaetomidium</taxon>
    </lineage>
</organism>
<feature type="signal peptide" evidence="2">
    <location>
        <begin position="1"/>
        <end position="19"/>
    </location>
</feature>
<dbReference type="Pfam" id="PF22799">
    <property type="entry name" value="PIR1-like_C"/>
    <property type="match status" value="1"/>
</dbReference>
<reference evidence="4" key="2">
    <citation type="submission" date="2023-05" db="EMBL/GenBank/DDBJ databases">
        <authorList>
            <consortium name="Lawrence Berkeley National Laboratory"/>
            <person name="Steindorff A."/>
            <person name="Hensen N."/>
            <person name="Bonometti L."/>
            <person name="Westerberg I."/>
            <person name="Brannstrom I.O."/>
            <person name="Guillou S."/>
            <person name="Cros-Aarteil S."/>
            <person name="Calhoun S."/>
            <person name="Haridas S."/>
            <person name="Kuo A."/>
            <person name="Mondo S."/>
            <person name="Pangilinan J."/>
            <person name="Riley R."/>
            <person name="Labutti K."/>
            <person name="Andreopoulos B."/>
            <person name="Lipzen A."/>
            <person name="Chen C."/>
            <person name="Yanf M."/>
            <person name="Daum C."/>
            <person name="Ng V."/>
            <person name="Clum A."/>
            <person name="Ohm R."/>
            <person name="Martin F."/>
            <person name="Silar P."/>
            <person name="Natvig D."/>
            <person name="Lalanne C."/>
            <person name="Gautier V."/>
            <person name="Ament-Velasquez S.L."/>
            <person name="Kruys A."/>
            <person name="Hutchinson M.I."/>
            <person name="Powell A.J."/>
            <person name="Barry K."/>
            <person name="Miller A.N."/>
            <person name="Grigoriev I.V."/>
            <person name="Debuchy R."/>
            <person name="Gladieux P."/>
            <person name="Thoren M.H."/>
            <person name="Johannesson H."/>
        </authorList>
    </citation>
    <scope>NUCLEOTIDE SEQUENCE</scope>
    <source>
        <strain evidence="4">CBS 538.74</strain>
    </source>
</reference>
<feature type="chain" id="PRO_5042883893" description="Cell wall mannoprotein PIR1-like C-terminal domain-containing protein" evidence="2">
    <location>
        <begin position="20"/>
        <end position="450"/>
    </location>
</feature>
<name>A0AAN6VKW7_9PEZI</name>
<keyword evidence="2" id="KW-0732">Signal</keyword>
<dbReference type="EMBL" id="MU856940">
    <property type="protein sequence ID" value="KAK4153452.1"/>
    <property type="molecule type" value="Genomic_DNA"/>
</dbReference>
<evidence type="ECO:0000259" key="3">
    <source>
        <dbReference type="Pfam" id="PF22799"/>
    </source>
</evidence>
<dbReference type="InterPro" id="IPR054508">
    <property type="entry name" value="PIR1-like_C"/>
</dbReference>
<dbReference type="PANTHER" id="PTHR39613:SF1">
    <property type="entry name" value="ANCHORED CELL WALL PROTEIN, PUTATIVE (AFU_ORTHOLOGUE AFUA_4G08960)-RELATED"/>
    <property type="match status" value="1"/>
</dbReference>
<evidence type="ECO:0000313" key="4">
    <source>
        <dbReference type="EMBL" id="KAK4153452.1"/>
    </source>
</evidence>
<gene>
    <name evidence="4" type="ORF">C8A00DRAFT_33814</name>
</gene>
<accession>A0AAN6VKW7</accession>
<protein>
    <recommendedName>
        <fullName evidence="3">Cell wall mannoprotein PIR1-like C-terminal domain-containing protein</fullName>
    </recommendedName>
</protein>
<comment type="caution">
    <text evidence="4">The sequence shown here is derived from an EMBL/GenBank/DDBJ whole genome shotgun (WGS) entry which is preliminary data.</text>
</comment>
<dbReference type="AlphaFoldDB" id="A0AAN6VKW7"/>
<feature type="domain" description="Cell wall mannoprotein PIR1-like C-terminal" evidence="3">
    <location>
        <begin position="70"/>
        <end position="141"/>
    </location>
</feature>
<dbReference type="PANTHER" id="PTHR39613">
    <property type="entry name" value="ANCHORED CELL WALL PROTEIN, PUTATIVE (AFU_ORTHOLOGUE AFUA_4G08960)-RELATED"/>
    <property type="match status" value="1"/>
</dbReference>
<evidence type="ECO:0000313" key="5">
    <source>
        <dbReference type="Proteomes" id="UP001302745"/>
    </source>
</evidence>
<evidence type="ECO:0000256" key="1">
    <source>
        <dbReference type="SAM" id="MobiDB-lite"/>
    </source>
</evidence>
<keyword evidence="5" id="KW-1185">Reference proteome</keyword>